<evidence type="ECO:0000256" key="12">
    <source>
        <dbReference type="SAM" id="MobiDB-lite"/>
    </source>
</evidence>
<dbReference type="InterPro" id="IPR008972">
    <property type="entry name" value="Cupredoxin"/>
</dbReference>
<accession>A0A1C7LMW1</accession>
<dbReference type="PROSITE" id="PS00079">
    <property type="entry name" value="MULTICOPPER_OXIDASE1"/>
    <property type="match status" value="1"/>
</dbReference>
<keyword evidence="16" id="KW-1185">Reference proteome</keyword>
<dbReference type="InterPro" id="IPR033138">
    <property type="entry name" value="Cu_oxidase_CS"/>
</dbReference>
<dbReference type="PANTHER" id="PTHR11709">
    <property type="entry name" value="MULTI-COPPER OXIDASE"/>
    <property type="match status" value="1"/>
</dbReference>
<organism evidence="15 16">
    <name type="scientific">Grifola frondosa</name>
    <name type="common">Maitake</name>
    <name type="synonym">Polyporus frondosus</name>
    <dbReference type="NCBI Taxonomy" id="5627"/>
    <lineage>
        <taxon>Eukaryota</taxon>
        <taxon>Fungi</taxon>
        <taxon>Dikarya</taxon>
        <taxon>Basidiomycota</taxon>
        <taxon>Agaricomycotina</taxon>
        <taxon>Agaricomycetes</taxon>
        <taxon>Polyporales</taxon>
        <taxon>Grifolaceae</taxon>
        <taxon>Grifola</taxon>
    </lineage>
</organism>
<reference evidence="15 16" key="1">
    <citation type="submission" date="2016-03" db="EMBL/GenBank/DDBJ databases">
        <title>Whole genome sequencing of Grifola frondosa 9006-11.</title>
        <authorList>
            <person name="Min B."/>
            <person name="Park H."/>
            <person name="Kim J.-G."/>
            <person name="Cho H."/>
            <person name="Oh Y.-L."/>
            <person name="Kong W.-S."/>
            <person name="Choi I.-G."/>
        </authorList>
    </citation>
    <scope>NUCLEOTIDE SEQUENCE [LARGE SCALE GENOMIC DNA]</scope>
    <source>
        <strain evidence="15 16">9006-11</strain>
    </source>
</reference>
<dbReference type="SUPFAM" id="SSF49503">
    <property type="entry name" value="Cupredoxins"/>
    <property type="match status" value="2"/>
</dbReference>
<dbReference type="PANTHER" id="PTHR11709:SF394">
    <property type="entry name" value="FI03373P-RELATED"/>
    <property type="match status" value="1"/>
</dbReference>
<dbReference type="PROSITE" id="PS00080">
    <property type="entry name" value="MULTICOPPER_OXIDASE2"/>
    <property type="match status" value="1"/>
</dbReference>
<dbReference type="Pfam" id="PF07731">
    <property type="entry name" value="Cu-oxidase_2"/>
    <property type="match status" value="1"/>
</dbReference>
<proteinExistence type="inferred from homology"/>
<dbReference type="CDD" id="cd13903">
    <property type="entry name" value="CuRO_3_Tv-LCC_like"/>
    <property type="match status" value="1"/>
</dbReference>
<evidence type="ECO:0000259" key="13">
    <source>
        <dbReference type="Pfam" id="PF00394"/>
    </source>
</evidence>
<keyword evidence="6" id="KW-0964">Secreted</keyword>
<evidence type="ECO:0000256" key="3">
    <source>
        <dbReference type="ARBA" id="ARBA00004613"/>
    </source>
</evidence>
<evidence type="ECO:0000256" key="7">
    <source>
        <dbReference type="ARBA" id="ARBA00022723"/>
    </source>
</evidence>
<keyword evidence="10" id="KW-1015">Disulfide bond</keyword>
<dbReference type="InterPro" id="IPR011706">
    <property type="entry name" value="Cu-oxidase_C"/>
</dbReference>
<feature type="domain" description="Plastocyanin-like" evidence="14">
    <location>
        <begin position="157"/>
        <end position="234"/>
    </location>
</feature>
<dbReference type="AlphaFoldDB" id="A0A1C7LMW1"/>
<dbReference type="Pfam" id="PF00394">
    <property type="entry name" value="Cu-oxidase"/>
    <property type="match status" value="1"/>
</dbReference>
<evidence type="ECO:0000256" key="4">
    <source>
        <dbReference type="ARBA" id="ARBA00010609"/>
    </source>
</evidence>
<dbReference type="InterPro" id="IPR045087">
    <property type="entry name" value="Cu-oxidase_fam"/>
</dbReference>
<name>A0A1C7LMW1_GRIFR</name>
<sequence>MTIIEADGENTEPLTVDLIQIFAAQRYSFVLNATQPIDNYWIRANPSVAGTNGTGFTNGINSAILRYVGAPIQDPNTTQTPSTNPLNETNLHALTDPAAPGKPYPGGVDLALNFDFTFNGTRFFANNVSYTSPTVPVLLQILSGYRDLFPALASAAPGSPHPFHLHGHAFSVVRSAGQIGYNYVNPVRRDTVSIGETGDNVTIRFETNNPGPWFLHCHIDWHLEAGMAVVLAEDIPDIPSAVPVPQSWEDLCPIWNAICLPLLYMNQLKLSCGFCHCRILEAHRDTANDFFGGLNVERAFLGHMRGVAQL</sequence>
<evidence type="ECO:0000256" key="1">
    <source>
        <dbReference type="ARBA" id="ARBA00000349"/>
    </source>
</evidence>
<comment type="cofactor">
    <cofactor evidence="2">
        <name>Cu cation</name>
        <dbReference type="ChEBI" id="CHEBI:23378"/>
    </cofactor>
</comment>
<evidence type="ECO:0000313" key="15">
    <source>
        <dbReference type="EMBL" id="OBZ65329.1"/>
    </source>
</evidence>
<dbReference type="EMBL" id="LUGG01000047">
    <property type="protein sequence ID" value="OBZ65329.1"/>
    <property type="molecule type" value="Genomic_DNA"/>
</dbReference>
<keyword evidence="11" id="KW-0325">Glycoprotein</keyword>
<comment type="caution">
    <text evidence="15">The sequence shown here is derived from an EMBL/GenBank/DDBJ whole genome shotgun (WGS) entry which is preliminary data.</text>
</comment>
<keyword evidence="8" id="KW-0560">Oxidoreductase</keyword>
<comment type="subcellular location">
    <subcellularLocation>
        <location evidence="3">Secreted</location>
    </subcellularLocation>
</comment>
<comment type="similarity">
    <text evidence="4">Belongs to the multicopper oxidase family.</text>
</comment>
<feature type="domain" description="Plastocyanin-like" evidence="13">
    <location>
        <begin position="1"/>
        <end position="70"/>
    </location>
</feature>
<keyword evidence="9" id="KW-0186">Copper</keyword>
<dbReference type="Proteomes" id="UP000092993">
    <property type="component" value="Unassembled WGS sequence"/>
</dbReference>
<dbReference type="OMA" id="IEAXGIN"/>
<dbReference type="FunFam" id="2.60.40.420:FF:000045">
    <property type="entry name" value="Laccase 2"/>
    <property type="match status" value="1"/>
</dbReference>
<dbReference type="EC" id="1.10.3.2" evidence="5"/>
<dbReference type="GO" id="GO:0005576">
    <property type="term" value="C:extracellular region"/>
    <property type="evidence" value="ECO:0007669"/>
    <property type="project" value="UniProtKB-SubCell"/>
</dbReference>
<evidence type="ECO:0000256" key="2">
    <source>
        <dbReference type="ARBA" id="ARBA00001935"/>
    </source>
</evidence>
<comment type="catalytic activity">
    <reaction evidence="1">
        <text>4 hydroquinone + O2 = 4 benzosemiquinone + 2 H2O</text>
        <dbReference type="Rhea" id="RHEA:11276"/>
        <dbReference type="ChEBI" id="CHEBI:15377"/>
        <dbReference type="ChEBI" id="CHEBI:15379"/>
        <dbReference type="ChEBI" id="CHEBI:17594"/>
        <dbReference type="ChEBI" id="CHEBI:17977"/>
        <dbReference type="EC" id="1.10.3.2"/>
    </reaction>
</comment>
<dbReference type="OrthoDB" id="2797719at2759"/>
<evidence type="ECO:0000256" key="6">
    <source>
        <dbReference type="ARBA" id="ARBA00022525"/>
    </source>
</evidence>
<protein>
    <recommendedName>
        <fullName evidence="5">laccase</fullName>
        <ecNumber evidence="5">1.10.3.2</ecNumber>
    </recommendedName>
</protein>
<feature type="region of interest" description="Disordered" evidence="12">
    <location>
        <begin position="72"/>
        <end position="91"/>
    </location>
</feature>
<evidence type="ECO:0000256" key="9">
    <source>
        <dbReference type="ARBA" id="ARBA00023008"/>
    </source>
</evidence>
<evidence type="ECO:0000313" key="16">
    <source>
        <dbReference type="Proteomes" id="UP000092993"/>
    </source>
</evidence>
<evidence type="ECO:0000256" key="5">
    <source>
        <dbReference type="ARBA" id="ARBA00012297"/>
    </source>
</evidence>
<dbReference type="InterPro" id="IPR001117">
    <property type="entry name" value="Cu-oxidase_2nd"/>
</dbReference>
<evidence type="ECO:0000256" key="10">
    <source>
        <dbReference type="ARBA" id="ARBA00023157"/>
    </source>
</evidence>
<dbReference type="STRING" id="5627.A0A1C7LMW1"/>
<feature type="compositionally biased region" description="Polar residues" evidence="12">
    <location>
        <begin position="74"/>
        <end position="91"/>
    </location>
</feature>
<dbReference type="GO" id="GO:0005507">
    <property type="term" value="F:copper ion binding"/>
    <property type="evidence" value="ECO:0007669"/>
    <property type="project" value="InterPro"/>
</dbReference>
<dbReference type="GO" id="GO:0052716">
    <property type="term" value="F:hydroquinone:oxygen oxidoreductase activity"/>
    <property type="evidence" value="ECO:0007669"/>
    <property type="project" value="UniProtKB-EC"/>
</dbReference>
<dbReference type="Gene3D" id="2.60.40.420">
    <property type="entry name" value="Cupredoxins - blue copper proteins"/>
    <property type="match status" value="2"/>
</dbReference>
<evidence type="ECO:0000259" key="14">
    <source>
        <dbReference type="Pfam" id="PF07731"/>
    </source>
</evidence>
<keyword evidence="7" id="KW-0479">Metal-binding</keyword>
<dbReference type="InterPro" id="IPR002355">
    <property type="entry name" value="Cu_oxidase_Cu_BS"/>
</dbReference>
<gene>
    <name evidence="15" type="primary">LCC2_0</name>
    <name evidence="15" type="ORF">A0H81_14729</name>
</gene>
<evidence type="ECO:0000256" key="11">
    <source>
        <dbReference type="ARBA" id="ARBA00023180"/>
    </source>
</evidence>
<evidence type="ECO:0000256" key="8">
    <source>
        <dbReference type="ARBA" id="ARBA00023002"/>
    </source>
</evidence>